<evidence type="ECO:0000256" key="1">
    <source>
        <dbReference type="ARBA" id="ARBA00004141"/>
    </source>
</evidence>
<accession>A0ABU9C4P3</accession>
<dbReference type="RefSeq" id="WP_341399139.1">
    <property type="nucleotide sequence ID" value="NZ_JBBUTI010000006.1"/>
</dbReference>
<dbReference type="Proteomes" id="UP001379945">
    <property type="component" value="Unassembled WGS sequence"/>
</dbReference>
<reference evidence="7 8" key="1">
    <citation type="submission" date="2024-04" db="EMBL/GenBank/DDBJ databases">
        <title>Novel species of the genus Ideonella isolated from streams.</title>
        <authorList>
            <person name="Lu H."/>
        </authorList>
    </citation>
    <scope>NUCLEOTIDE SEQUENCE [LARGE SCALE GENOMIC DNA]</scope>
    <source>
        <strain evidence="7 8">LYT19W</strain>
    </source>
</reference>
<dbReference type="PANTHER" id="PTHR30238:SF4">
    <property type="entry name" value="SLL1022 PROTEIN"/>
    <property type="match status" value="1"/>
</dbReference>
<dbReference type="NCBIfam" id="TIGR03717">
    <property type="entry name" value="R_switched_YjbE"/>
    <property type="match status" value="1"/>
</dbReference>
<evidence type="ECO:0000256" key="4">
    <source>
        <dbReference type="ARBA" id="ARBA00022989"/>
    </source>
</evidence>
<sequence>MEFLSPDWFSALLAIILIDLVLAGDNAIVIALAARNLPTHLQRKAILWGTVGAIVVRSLMTLVVVWLLKIPGLMLIGGLGLVWIAYKLLVPEEGEGHEGGGATTFVGAMKTIVIADALMGVDNVLGVAGAAHGSFDLVIIGLLISVPIVVWGSSIVLKLVDRFPSIMYIGAGVLAFTAAKMIVSEPWLRDTFAAWPGSNIAVYVVAIAGVLAAGWWAGRRTKSADSAQA</sequence>
<dbReference type="PANTHER" id="PTHR30238">
    <property type="entry name" value="MEMBRANE BOUND PREDICTED REDOX MODULATOR"/>
    <property type="match status" value="1"/>
</dbReference>
<gene>
    <name evidence="7" type="ORF">AACH00_10820</name>
</gene>
<comment type="subcellular location">
    <subcellularLocation>
        <location evidence="1">Membrane</location>
        <topology evidence="1">Multi-pass membrane protein</topology>
    </subcellularLocation>
</comment>
<dbReference type="InterPro" id="IPR022301">
    <property type="entry name" value="Integral_membrane_YjbE"/>
</dbReference>
<evidence type="ECO:0000256" key="2">
    <source>
        <dbReference type="ARBA" id="ARBA00007511"/>
    </source>
</evidence>
<evidence type="ECO:0000256" key="6">
    <source>
        <dbReference type="SAM" id="Phobius"/>
    </source>
</evidence>
<feature type="transmembrane region" description="Helical" evidence="6">
    <location>
        <begin position="166"/>
        <end position="188"/>
    </location>
</feature>
<proteinExistence type="inferred from homology"/>
<feature type="transmembrane region" description="Helical" evidence="6">
    <location>
        <begin position="46"/>
        <end position="67"/>
    </location>
</feature>
<evidence type="ECO:0000256" key="5">
    <source>
        <dbReference type="ARBA" id="ARBA00023136"/>
    </source>
</evidence>
<feature type="transmembrane region" description="Helical" evidence="6">
    <location>
        <begin position="73"/>
        <end position="90"/>
    </location>
</feature>
<evidence type="ECO:0000313" key="8">
    <source>
        <dbReference type="Proteomes" id="UP001379945"/>
    </source>
</evidence>
<dbReference type="EMBL" id="JBBUTI010000006">
    <property type="protein sequence ID" value="MEK8046843.1"/>
    <property type="molecule type" value="Genomic_DNA"/>
</dbReference>
<comment type="caution">
    <text evidence="7">The sequence shown here is derived from an EMBL/GenBank/DDBJ whole genome shotgun (WGS) entry which is preliminary data.</text>
</comment>
<comment type="similarity">
    <text evidence="2">Belongs to the TerC family.</text>
</comment>
<dbReference type="InterPro" id="IPR005496">
    <property type="entry name" value="Integral_membrane_TerC"/>
</dbReference>
<keyword evidence="5 6" id="KW-0472">Membrane</keyword>
<dbReference type="Pfam" id="PF03741">
    <property type="entry name" value="TerC"/>
    <property type="match status" value="1"/>
</dbReference>
<name>A0ABU9C4P3_9BURK</name>
<protein>
    <submittedName>
        <fullName evidence="7">TerC family protein</fullName>
    </submittedName>
</protein>
<evidence type="ECO:0000313" key="7">
    <source>
        <dbReference type="EMBL" id="MEK8046843.1"/>
    </source>
</evidence>
<keyword evidence="4 6" id="KW-1133">Transmembrane helix</keyword>
<feature type="transmembrane region" description="Helical" evidence="6">
    <location>
        <begin position="12"/>
        <end position="34"/>
    </location>
</feature>
<evidence type="ECO:0000256" key="3">
    <source>
        <dbReference type="ARBA" id="ARBA00022692"/>
    </source>
</evidence>
<keyword evidence="8" id="KW-1185">Reference proteome</keyword>
<keyword evidence="3 6" id="KW-0812">Transmembrane</keyword>
<feature type="transmembrane region" description="Helical" evidence="6">
    <location>
        <begin position="200"/>
        <end position="218"/>
    </location>
</feature>
<organism evidence="7 8">
    <name type="scientific">Ideonella margarita</name>
    <dbReference type="NCBI Taxonomy" id="2984191"/>
    <lineage>
        <taxon>Bacteria</taxon>
        <taxon>Pseudomonadati</taxon>
        <taxon>Pseudomonadota</taxon>
        <taxon>Betaproteobacteria</taxon>
        <taxon>Burkholderiales</taxon>
        <taxon>Sphaerotilaceae</taxon>
        <taxon>Ideonella</taxon>
    </lineage>
</organism>
<feature type="transmembrane region" description="Helical" evidence="6">
    <location>
        <begin position="137"/>
        <end position="159"/>
    </location>
</feature>